<protein>
    <recommendedName>
        <fullName evidence="4">DUF3899 domain-containing protein</fullName>
    </recommendedName>
</protein>
<keyword evidence="3" id="KW-1185">Reference proteome</keyword>
<keyword evidence="1" id="KW-0812">Transmembrane</keyword>
<sequence length="118" mass="13409">MRNNLQVIKKNGLISIVLSLLLSLIIMAIGSFFDWEASNYVNMFFYVGLILIWIGVFNFLGGYYITRSSNNPRESVIGFFNLKKQLKIKDEEVSADYHVGSILLINGVILLIISYILV</sequence>
<reference evidence="2 3" key="1">
    <citation type="submission" date="2019-03" db="EMBL/GenBank/DDBJ databases">
        <title>Genomic Encyclopedia of Type Strains, Phase IV (KMG-IV): sequencing the most valuable type-strain genomes for metagenomic binning, comparative biology and taxonomic classification.</title>
        <authorList>
            <person name="Goeker M."/>
        </authorList>
    </citation>
    <scope>NUCLEOTIDE SEQUENCE [LARGE SCALE GENOMIC DNA]</scope>
    <source>
        <strain evidence="2 3">DSM 23802</strain>
    </source>
</reference>
<organism evidence="2 3">
    <name type="scientific">Tepidibacillus fermentans</name>
    <dbReference type="NCBI Taxonomy" id="1281767"/>
    <lineage>
        <taxon>Bacteria</taxon>
        <taxon>Bacillati</taxon>
        <taxon>Bacillota</taxon>
        <taxon>Bacilli</taxon>
        <taxon>Bacillales</taxon>
        <taxon>Bacillaceae</taxon>
        <taxon>Tepidibacillus</taxon>
    </lineage>
</organism>
<proteinExistence type="predicted"/>
<evidence type="ECO:0000313" key="2">
    <source>
        <dbReference type="EMBL" id="TCS78466.1"/>
    </source>
</evidence>
<feature type="transmembrane region" description="Helical" evidence="1">
    <location>
        <begin position="12"/>
        <end position="33"/>
    </location>
</feature>
<dbReference type="EMBL" id="SMAB01000027">
    <property type="protein sequence ID" value="TCS78466.1"/>
    <property type="molecule type" value="Genomic_DNA"/>
</dbReference>
<evidence type="ECO:0008006" key="4">
    <source>
        <dbReference type="Google" id="ProtNLM"/>
    </source>
</evidence>
<feature type="transmembrane region" description="Helical" evidence="1">
    <location>
        <begin position="45"/>
        <end position="65"/>
    </location>
</feature>
<dbReference type="AlphaFoldDB" id="A0A4R3K6G0"/>
<dbReference type="Proteomes" id="UP000295788">
    <property type="component" value="Unassembled WGS sequence"/>
</dbReference>
<keyword evidence="1" id="KW-0472">Membrane</keyword>
<comment type="caution">
    <text evidence="2">The sequence shown here is derived from an EMBL/GenBank/DDBJ whole genome shotgun (WGS) entry which is preliminary data.</text>
</comment>
<gene>
    <name evidence="2" type="ORF">EDD72_12710</name>
</gene>
<accession>A0A4R3K6G0</accession>
<name>A0A4R3K6G0_9BACI</name>
<keyword evidence="1" id="KW-1133">Transmembrane helix</keyword>
<evidence type="ECO:0000313" key="3">
    <source>
        <dbReference type="Proteomes" id="UP000295788"/>
    </source>
</evidence>
<feature type="transmembrane region" description="Helical" evidence="1">
    <location>
        <begin position="97"/>
        <end position="117"/>
    </location>
</feature>
<evidence type="ECO:0000256" key="1">
    <source>
        <dbReference type="SAM" id="Phobius"/>
    </source>
</evidence>